<gene>
    <name evidence="1" type="ORF">MML48_4g00004172</name>
</gene>
<keyword evidence="2" id="KW-1185">Reference proteome</keyword>
<comment type="caution">
    <text evidence="1">The sequence shown here is derived from an EMBL/GenBank/DDBJ whole genome shotgun (WGS) entry which is preliminary data.</text>
</comment>
<dbReference type="EMBL" id="CM043018">
    <property type="protein sequence ID" value="KAI4462823.1"/>
    <property type="molecule type" value="Genomic_DNA"/>
</dbReference>
<proteinExistence type="predicted"/>
<reference evidence="1" key="1">
    <citation type="submission" date="2022-04" db="EMBL/GenBank/DDBJ databases">
        <title>Chromosome-scale genome assembly of Holotrichia oblita Faldermann.</title>
        <authorList>
            <person name="Rongchong L."/>
        </authorList>
    </citation>
    <scope>NUCLEOTIDE SEQUENCE</scope>
    <source>
        <strain evidence="1">81SQS9</strain>
    </source>
</reference>
<evidence type="ECO:0000313" key="1">
    <source>
        <dbReference type="EMBL" id="KAI4462823.1"/>
    </source>
</evidence>
<dbReference type="Proteomes" id="UP001056778">
    <property type="component" value="Chromosome 4"/>
</dbReference>
<evidence type="ECO:0000313" key="2">
    <source>
        <dbReference type="Proteomes" id="UP001056778"/>
    </source>
</evidence>
<sequence>MPVDYSADYWDKKYIIRRERIPKFLEPVADIILRAGKYLNVIRQCGRTLSHKVETIEYKLEERNYIEAIENAYKYASQTLLDLVMKDQDLLGRLKSVKHYFLLDQGNLSLHSWHYGDVGFQGDTHEYEGNNVQSFEDSISKLDIEFTSALMQLLDQINDMNRGTSDYERLFNLLYR</sequence>
<protein>
    <submittedName>
        <fullName evidence="1">Gamma tubulin complex protein</fullName>
    </submittedName>
</protein>
<organism evidence="1 2">
    <name type="scientific">Holotrichia oblita</name>
    <name type="common">Chafer beetle</name>
    <dbReference type="NCBI Taxonomy" id="644536"/>
    <lineage>
        <taxon>Eukaryota</taxon>
        <taxon>Metazoa</taxon>
        <taxon>Ecdysozoa</taxon>
        <taxon>Arthropoda</taxon>
        <taxon>Hexapoda</taxon>
        <taxon>Insecta</taxon>
        <taxon>Pterygota</taxon>
        <taxon>Neoptera</taxon>
        <taxon>Endopterygota</taxon>
        <taxon>Coleoptera</taxon>
        <taxon>Polyphaga</taxon>
        <taxon>Scarabaeiformia</taxon>
        <taxon>Scarabaeidae</taxon>
        <taxon>Melolonthinae</taxon>
        <taxon>Holotrichia</taxon>
    </lineage>
</organism>
<accession>A0ACB9T7P0</accession>
<name>A0ACB9T7P0_HOLOL</name>